<feature type="transmembrane region" description="Helical" evidence="7">
    <location>
        <begin position="573"/>
        <end position="594"/>
    </location>
</feature>
<feature type="transmembrane region" description="Helical" evidence="7">
    <location>
        <begin position="481"/>
        <end position="500"/>
    </location>
</feature>
<gene>
    <name evidence="9" type="ORF">ACFQB0_13760</name>
</gene>
<dbReference type="PANTHER" id="PTHR30572:SF4">
    <property type="entry name" value="ABC TRANSPORTER PERMEASE YTRF"/>
    <property type="match status" value="1"/>
</dbReference>
<name>A0ABW1VJV9_9MICO</name>
<comment type="similarity">
    <text evidence="6">Belongs to the ABC-4 integral membrane protein family.</text>
</comment>
<comment type="subcellular location">
    <subcellularLocation>
        <location evidence="1">Cell membrane</location>
        <topology evidence="1">Multi-pass membrane protein</topology>
    </subcellularLocation>
</comment>
<evidence type="ECO:0000256" key="5">
    <source>
        <dbReference type="ARBA" id="ARBA00023136"/>
    </source>
</evidence>
<keyword evidence="4 7" id="KW-1133">Transmembrane helix</keyword>
<evidence type="ECO:0000313" key="9">
    <source>
        <dbReference type="EMBL" id="MFC6357172.1"/>
    </source>
</evidence>
<feature type="transmembrane region" description="Helical" evidence="7">
    <location>
        <begin position="38"/>
        <end position="58"/>
    </location>
</feature>
<evidence type="ECO:0000256" key="6">
    <source>
        <dbReference type="ARBA" id="ARBA00038076"/>
    </source>
</evidence>
<keyword evidence="2" id="KW-1003">Cell membrane</keyword>
<dbReference type="PANTHER" id="PTHR30572">
    <property type="entry name" value="MEMBRANE COMPONENT OF TRANSPORTER-RELATED"/>
    <property type="match status" value="1"/>
</dbReference>
<dbReference type="RefSeq" id="WP_386732724.1">
    <property type="nucleotide sequence ID" value="NZ_JBHSTP010000003.1"/>
</dbReference>
<feature type="domain" description="ABC3 transporter permease C-terminal" evidence="8">
    <location>
        <begin position="337"/>
        <end position="451"/>
    </location>
</feature>
<protein>
    <submittedName>
        <fullName evidence="9">FtsX-like permease family protein</fullName>
    </submittedName>
</protein>
<feature type="transmembrane region" description="Helical" evidence="7">
    <location>
        <begin position="852"/>
        <end position="873"/>
    </location>
</feature>
<evidence type="ECO:0000256" key="1">
    <source>
        <dbReference type="ARBA" id="ARBA00004651"/>
    </source>
</evidence>
<evidence type="ECO:0000256" key="7">
    <source>
        <dbReference type="SAM" id="Phobius"/>
    </source>
</evidence>
<keyword evidence="5 7" id="KW-0472">Membrane</keyword>
<feature type="transmembrane region" description="Helical" evidence="7">
    <location>
        <begin position="520"/>
        <end position="541"/>
    </location>
</feature>
<feature type="transmembrane region" description="Helical" evidence="7">
    <location>
        <begin position="386"/>
        <end position="412"/>
    </location>
</feature>
<comment type="caution">
    <text evidence="9">The sequence shown here is derived from an EMBL/GenBank/DDBJ whole genome shotgun (WGS) entry which is preliminary data.</text>
</comment>
<evidence type="ECO:0000256" key="2">
    <source>
        <dbReference type="ARBA" id="ARBA00022475"/>
    </source>
</evidence>
<dbReference type="EMBL" id="JBHSTP010000003">
    <property type="protein sequence ID" value="MFC6357172.1"/>
    <property type="molecule type" value="Genomic_DNA"/>
</dbReference>
<reference evidence="10" key="1">
    <citation type="journal article" date="2019" name="Int. J. Syst. Evol. Microbiol.">
        <title>The Global Catalogue of Microorganisms (GCM) 10K type strain sequencing project: providing services to taxonomists for standard genome sequencing and annotation.</title>
        <authorList>
            <consortium name="The Broad Institute Genomics Platform"/>
            <consortium name="The Broad Institute Genome Sequencing Center for Infectious Disease"/>
            <person name="Wu L."/>
            <person name="Ma J."/>
        </authorList>
    </citation>
    <scope>NUCLEOTIDE SEQUENCE [LARGE SCALE GENOMIC DNA]</scope>
    <source>
        <strain evidence="10">CCUG 43304</strain>
    </source>
</reference>
<dbReference type="Proteomes" id="UP001596306">
    <property type="component" value="Unassembled WGS sequence"/>
</dbReference>
<evidence type="ECO:0000256" key="3">
    <source>
        <dbReference type="ARBA" id="ARBA00022692"/>
    </source>
</evidence>
<dbReference type="Pfam" id="PF02687">
    <property type="entry name" value="FtsX"/>
    <property type="match status" value="1"/>
</dbReference>
<feature type="transmembrane region" description="Helical" evidence="7">
    <location>
        <begin position="327"/>
        <end position="354"/>
    </location>
</feature>
<keyword evidence="3 7" id="KW-0812">Transmembrane</keyword>
<proteinExistence type="inferred from homology"/>
<keyword evidence="10" id="KW-1185">Reference proteome</keyword>
<sequence>MTRQTTVTGQTTVTRRWNRWQPALRLARRDAARHRARTILATLLVALPVTALVTGTALTQSAPLAREAALAGIPDGVQAVVTATAVPRTGMPFPQLPEGTPGPWMDDFEQEPAGEDELAALLPGRDRLLPYWNSPRLLATTGTELKAGQEAEAGTGTVGDFDLAAVSTASLQEAGGEALALMLPRVERGAAPTNATEAVITSALADRLDIAVGDVVTFVAPPSTGWYSTDGRIGDVIQDSQRAYQVSGIVADDAQRVWAPEGWISRMATADPAGVDGHWLIVGDEPVSWEHARAINLIQAFAVSRHVLENYPAAGELYPVAVDAGAVLLQIVSVVLAGTVGALLVLFLVTPAFAVSTDQARRTLGLAAAVGGAPADLRRIITAQGLVIGLAGGTLGAVAGTATALLAGRALLPDRDLLAHFPWWIVPVAIGMAALLGVVATLLPARSASRLRPVDALKDHATPRSHRVGSHGAMLRRLAEIAGPIALAAAIACGAWSLALPSGVEPGYISPGAPPTSSSGLGLLLLLATVVLTIVGLLLSARAITTLGARFAGRLPIAFRLALRDAADHRSRFLPAATGVLVAVLAASYLAVLAGSATANDRDRVGEMVSGGRLVLGAQVPVSEGFDRLVIADAISVLADELPVTGHEPVYAIPLRESDVHLAAVMPENASCPDDLYPDTASAVRVGAPLHCTDWNHAYNPGLSVPWWGGSDTVVMTGDALRASGLPGADAAAAVLDAGGAVVNNAARLSDQGIVRVAISGDMLPDESNADRIVELPGAFLRGIASATTVSPETAGTLGVTELEYLGEYVVTDPELSLGQLARARQLIEAHTTLAWIGEPQRQFVWGRSEQLLPIALLAALALAATTISLLLAHTQTLRDFTTMHAVGAAPRFLRRFALTQAIVILAASVPIGLTAGVALGAYQIAWNRKTAIGGAWLETVPLWGVQAALALAVVGIGLATAVVVARPPRQLVRRSID</sequence>
<dbReference type="InterPro" id="IPR003838">
    <property type="entry name" value="ABC3_permease_C"/>
</dbReference>
<feature type="transmembrane region" description="Helical" evidence="7">
    <location>
        <begin position="943"/>
        <end position="966"/>
    </location>
</feature>
<accession>A0ABW1VJV9</accession>
<dbReference type="InterPro" id="IPR050250">
    <property type="entry name" value="Macrolide_Exporter_MacB"/>
</dbReference>
<evidence type="ECO:0000256" key="4">
    <source>
        <dbReference type="ARBA" id="ARBA00022989"/>
    </source>
</evidence>
<feature type="transmembrane region" description="Helical" evidence="7">
    <location>
        <begin position="424"/>
        <end position="443"/>
    </location>
</feature>
<organism evidence="9 10">
    <name type="scientific">Luethyella okanaganae</name>
    <dbReference type="NCBI Taxonomy" id="69372"/>
    <lineage>
        <taxon>Bacteria</taxon>
        <taxon>Bacillati</taxon>
        <taxon>Actinomycetota</taxon>
        <taxon>Actinomycetes</taxon>
        <taxon>Micrococcales</taxon>
        <taxon>Microbacteriaceae</taxon>
        <taxon>Luethyella</taxon>
    </lineage>
</organism>
<feature type="transmembrane region" description="Helical" evidence="7">
    <location>
        <begin position="902"/>
        <end position="923"/>
    </location>
</feature>
<evidence type="ECO:0000259" key="8">
    <source>
        <dbReference type="Pfam" id="PF02687"/>
    </source>
</evidence>
<evidence type="ECO:0000313" key="10">
    <source>
        <dbReference type="Proteomes" id="UP001596306"/>
    </source>
</evidence>